<keyword evidence="3" id="KW-1185">Reference proteome</keyword>
<name>A0A1V4K841_PATFA</name>
<organism evidence="2 3">
    <name type="scientific">Patagioenas fasciata monilis</name>
    <dbReference type="NCBI Taxonomy" id="372326"/>
    <lineage>
        <taxon>Eukaryota</taxon>
        <taxon>Metazoa</taxon>
        <taxon>Chordata</taxon>
        <taxon>Craniata</taxon>
        <taxon>Vertebrata</taxon>
        <taxon>Euteleostomi</taxon>
        <taxon>Archelosauria</taxon>
        <taxon>Archosauria</taxon>
        <taxon>Dinosauria</taxon>
        <taxon>Saurischia</taxon>
        <taxon>Theropoda</taxon>
        <taxon>Coelurosauria</taxon>
        <taxon>Aves</taxon>
        <taxon>Neognathae</taxon>
        <taxon>Neoaves</taxon>
        <taxon>Columbimorphae</taxon>
        <taxon>Columbiformes</taxon>
        <taxon>Columbidae</taxon>
        <taxon>Patagioenas</taxon>
    </lineage>
</organism>
<proteinExistence type="predicted"/>
<dbReference type="SUPFAM" id="SSF53927">
    <property type="entry name" value="Cytidine deaminase-like"/>
    <property type="match status" value="2"/>
</dbReference>
<evidence type="ECO:0000313" key="2">
    <source>
        <dbReference type="EMBL" id="OPJ80619.1"/>
    </source>
</evidence>
<accession>A0A1V4K841</accession>
<keyword evidence="1" id="KW-0378">Hydrolase</keyword>
<evidence type="ECO:0008006" key="4">
    <source>
        <dbReference type="Google" id="ProtNLM"/>
    </source>
</evidence>
<evidence type="ECO:0000256" key="1">
    <source>
        <dbReference type="ARBA" id="ARBA00022801"/>
    </source>
</evidence>
<dbReference type="InterPro" id="IPR016193">
    <property type="entry name" value="Cytidine_deaminase-like"/>
</dbReference>
<dbReference type="Proteomes" id="UP000190648">
    <property type="component" value="Unassembled WGS sequence"/>
</dbReference>
<dbReference type="OrthoDB" id="6710946at2759"/>
<dbReference type="STRING" id="372326.A0A1V4K841"/>
<dbReference type="AlphaFoldDB" id="A0A1V4K841"/>
<dbReference type="Gene3D" id="3.40.140.10">
    <property type="entry name" value="Cytidine Deaminase, domain 2"/>
    <property type="match status" value="2"/>
</dbReference>
<dbReference type="EMBL" id="LSYS01004200">
    <property type="protein sequence ID" value="OPJ80619.1"/>
    <property type="molecule type" value="Genomic_DNA"/>
</dbReference>
<comment type="caution">
    <text evidence="2">The sequence shown here is derived from an EMBL/GenBank/DDBJ whole genome shotgun (WGS) entry which is preliminary data.</text>
</comment>
<reference evidence="2 3" key="1">
    <citation type="submission" date="2016-02" db="EMBL/GenBank/DDBJ databases">
        <title>Band-tailed pigeon sequencing and assembly.</title>
        <authorList>
            <person name="Soares A.E."/>
            <person name="Novak B.J."/>
            <person name="Rice E.S."/>
            <person name="O'Connell B."/>
            <person name="Chang D."/>
            <person name="Weber S."/>
            <person name="Shapiro B."/>
        </authorList>
    </citation>
    <scope>NUCLEOTIDE SEQUENCE [LARGE SCALE GENOMIC DNA]</scope>
    <source>
        <strain evidence="2">BTP2013</strain>
        <tissue evidence="2">Blood</tissue>
    </source>
</reference>
<dbReference type="InterPro" id="IPR015517">
    <property type="entry name" value="dCMP_deaminase-rel"/>
</dbReference>
<dbReference type="GO" id="GO:0004132">
    <property type="term" value="F:dCMP deaminase activity"/>
    <property type="evidence" value="ECO:0007669"/>
    <property type="project" value="TreeGrafter"/>
</dbReference>
<dbReference type="PANTHER" id="PTHR11086:SF18">
    <property type="entry name" value="DEOXYCYTIDYLATE DEAMINASE"/>
    <property type="match status" value="1"/>
</dbReference>
<sequence length="347" mass="39582">MHPWMRLEKKDLYMFLARLMEEFPECHALSDEFNKTVIVICESDRVQKIVAMSFSKPGLHAIEQIIHCLPSSLRNCTVYLSRKPCTTCATFLIQGSVSSVYYWPMTPEKKGDEPEGHLDDLKKTFNYHEAGNAGIVVCEASKPKRIIALGCTTKELHAVPKVLLRFPNALKGCEVYMSRKPCNYCAILLVQAQVSQVYYWPNIETNMAEKDKKDHVDAIFTESYVVAATYVPTIDDLRKMQILNSNRRASSDDGKIESVLDKSTLQRFNLGDLKEKELEEYKNTLSTAEHCFKHLTSCKDEEIMILEDKESTVKKNCEYTHALQLCDLLASRSGCSGLQWISKRVNE</sequence>
<dbReference type="PANTHER" id="PTHR11086">
    <property type="entry name" value="DEOXYCYTIDYLATE DEAMINASE-RELATED"/>
    <property type="match status" value="1"/>
</dbReference>
<evidence type="ECO:0000313" key="3">
    <source>
        <dbReference type="Proteomes" id="UP000190648"/>
    </source>
</evidence>
<protein>
    <recommendedName>
        <fullName evidence="4">Cytidine and dCMP deaminase domain-containing protein 1</fullName>
    </recommendedName>
</protein>
<gene>
    <name evidence="2" type="ORF">AV530_010890</name>
</gene>
<dbReference type="GO" id="GO:0005737">
    <property type="term" value="C:cytoplasm"/>
    <property type="evidence" value="ECO:0007669"/>
    <property type="project" value="TreeGrafter"/>
</dbReference>